<dbReference type="EMBL" id="DQ136163">
    <property type="protein sequence ID" value="ABA12148.1"/>
    <property type="molecule type" value="mRNA"/>
</dbReference>
<proteinExistence type="evidence at transcript level"/>
<evidence type="ECO:0000256" key="2">
    <source>
        <dbReference type="SAM" id="SignalP"/>
    </source>
</evidence>
<name>Q0ZST3_PHLAR</name>
<feature type="region of interest" description="Disordered" evidence="1">
    <location>
        <begin position="261"/>
        <end position="285"/>
    </location>
</feature>
<evidence type="ECO:0000313" key="3">
    <source>
        <dbReference type="EMBL" id="ABA12148.1"/>
    </source>
</evidence>
<feature type="chain" id="PRO_5004179499" evidence="2">
    <location>
        <begin position="22"/>
        <end position="285"/>
    </location>
</feature>
<protein>
    <submittedName>
        <fullName evidence="3">30 kDa salivary protein SP19</fullName>
    </submittedName>
</protein>
<dbReference type="AlphaFoldDB" id="Q0ZST3"/>
<reference evidence="3" key="2">
    <citation type="journal article" date="2006" name="BMC Genomics">
        <title>Comparative salivary gland transcriptomics of sandfly vectors of visceral leishmaniasis.</title>
        <authorList>
            <person name="Anderson J.M."/>
            <person name="Oliveira F."/>
            <person name="Kamhawi S."/>
            <person name="Mans B.J."/>
            <person name="Reynoso D."/>
            <person name="Seitz A.E."/>
            <person name="Lawyer P."/>
            <person name="Garfield M."/>
            <person name="Pham M."/>
            <person name="Valenzuela J.G."/>
        </authorList>
    </citation>
    <scope>NUCLEOTIDE SEQUENCE</scope>
</reference>
<evidence type="ECO:0000256" key="1">
    <source>
        <dbReference type="SAM" id="MobiDB-lite"/>
    </source>
</evidence>
<sequence>MIAKSLLGIFLVILLVSVSEQAPKRGRENRPELSHRVEDSCRISITMVSAIRRRSSTWAARLCRMAIEMSRDNRTGITIHPPPHPLSTVLTHFPVEGIRIVELMVISPTQIIRRIIITRMRSMRRRSRITMIRIITTELSRKKIQSISFTARAAEETTSLPTMRSTMETIKRTPETTDMIRMVDLAVALTRSPPTIPTSDRTTHQPINTITAATTTILLNNTIKAADKVFFRASMSISIKSNCTAFPAIFLLTRSRISITPRDPCDRTPVERRTSTKSDRASNRW</sequence>
<feature type="signal peptide" evidence="2">
    <location>
        <begin position="1"/>
        <end position="21"/>
    </location>
</feature>
<reference evidence="3" key="1">
    <citation type="submission" date="2005-07" db="EMBL/GenBank/DDBJ databases">
        <title>Comparative analysis of the salivary transcripts from sand fly vectors of visceral leishmaniasis.</title>
        <authorList>
            <person name="Anderson J."/>
            <person name="Oliveira F."/>
            <person name="Kamhawi S."/>
            <person name="Reynoso D."/>
            <person name="Seitz A."/>
            <person name="Lawyer P."/>
            <person name="Rowton E."/>
            <person name="MyPham V."/>
            <person name="Garfield M."/>
            <person name="Valenzuela J.G."/>
        </authorList>
    </citation>
    <scope>NUCLEOTIDE SEQUENCE</scope>
</reference>
<keyword evidence="2" id="KW-0732">Signal</keyword>
<feature type="compositionally biased region" description="Basic and acidic residues" evidence="1">
    <location>
        <begin position="263"/>
        <end position="285"/>
    </location>
</feature>
<organism evidence="3">
    <name type="scientific">Phlebotomus argentipes</name>
    <name type="common">Phlebotomine sand fly</name>
    <dbReference type="NCBI Taxonomy" id="94469"/>
    <lineage>
        <taxon>Eukaryota</taxon>
        <taxon>Metazoa</taxon>
        <taxon>Ecdysozoa</taxon>
        <taxon>Arthropoda</taxon>
        <taxon>Hexapoda</taxon>
        <taxon>Insecta</taxon>
        <taxon>Pterygota</taxon>
        <taxon>Neoptera</taxon>
        <taxon>Endopterygota</taxon>
        <taxon>Diptera</taxon>
        <taxon>Nematocera</taxon>
        <taxon>Psychodoidea</taxon>
        <taxon>Psychodidae</taxon>
        <taxon>Phlebotomus</taxon>
        <taxon>Euphlebotomus</taxon>
    </lineage>
</organism>
<accession>Q0ZST3</accession>